<dbReference type="Proteomes" id="UP000234212">
    <property type="component" value="Unassembled WGS sequence"/>
</dbReference>
<keyword evidence="1" id="KW-0808">Transferase</keyword>
<dbReference type="CDD" id="cd04647">
    <property type="entry name" value="LbH_MAT_like"/>
    <property type="match status" value="1"/>
</dbReference>
<dbReference type="PANTHER" id="PTHR23416">
    <property type="entry name" value="SIALIC ACID SYNTHASE-RELATED"/>
    <property type="match status" value="1"/>
</dbReference>
<reference evidence="3 4" key="1">
    <citation type="submission" date="2017-12" db="EMBL/GenBank/DDBJ databases">
        <title>Phylogenetic diversity of female urinary microbiome.</title>
        <authorList>
            <person name="Thomas-White K."/>
            <person name="Wolfe A.J."/>
        </authorList>
    </citation>
    <scope>NUCLEOTIDE SEQUENCE [LARGE SCALE GENOMIC DNA]</scope>
    <source>
        <strain evidence="3 4">UMB0004</strain>
    </source>
</reference>
<dbReference type="Pfam" id="PF00132">
    <property type="entry name" value="Hexapep"/>
    <property type="match status" value="1"/>
</dbReference>
<dbReference type="AlphaFoldDB" id="A0AAP8IZG3"/>
<keyword evidence="3" id="KW-0012">Acyltransferase</keyword>
<dbReference type="InterPro" id="IPR018357">
    <property type="entry name" value="Hexapep_transf_CS"/>
</dbReference>
<dbReference type="PROSITE" id="PS00101">
    <property type="entry name" value="HEXAPEP_TRANSFERASES"/>
    <property type="match status" value="1"/>
</dbReference>
<comment type="caution">
    <text evidence="3">The sequence shown here is derived from an EMBL/GenBank/DDBJ whole genome shotgun (WGS) entry which is preliminary data.</text>
</comment>
<dbReference type="RefSeq" id="WP_053089660.1">
    <property type="nucleotide sequence ID" value="NZ_CP136114.1"/>
</dbReference>
<dbReference type="PANTHER" id="PTHR23416:SF78">
    <property type="entry name" value="LIPOPOLYSACCHARIDE BIOSYNTHESIS O-ACETYL TRANSFERASE WBBJ-RELATED"/>
    <property type="match status" value="1"/>
</dbReference>
<evidence type="ECO:0000313" key="4">
    <source>
        <dbReference type="Proteomes" id="UP000234212"/>
    </source>
</evidence>
<dbReference type="Gene3D" id="2.160.10.10">
    <property type="entry name" value="Hexapeptide repeat proteins"/>
    <property type="match status" value="1"/>
</dbReference>
<name>A0AAP8IZG3_LACRH</name>
<dbReference type="InterPro" id="IPR001451">
    <property type="entry name" value="Hexapep"/>
</dbReference>
<dbReference type="GO" id="GO:0016746">
    <property type="term" value="F:acyltransferase activity"/>
    <property type="evidence" value="ECO:0007669"/>
    <property type="project" value="UniProtKB-KW"/>
</dbReference>
<evidence type="ECO:0000313" key="3">
    <source>
        <dbReference type="EMBL" id="PLA56885.1"/>
    </source>
</evidence>
<keyword evidence="2" id="KW-0677">Repeat</keyword>
<evidence type="ECO:0000256" key="1">
    <source>
        <dbReference type="ARBA" id="ARBA00022679"/>
    </source>
</evidence>
<organism evidence="3 4">
    <name type="scientific">Lacticaseibacillus rhamnosus</name>
    <name type="common">Lactobacillus rhamnosus</name>
    <dbReference type="NCBI Taxonomy" id="47715"/>
    <lineage>
        <taxon>Bacteria</taxon>
        <taxon>Bacillati</taxon>
        <taxon>Bacillota</taxon>
        <taxon>Bacilli</taxon>
        <taxon>Lactobacillales</taxon>
        <taxon>Lactobacillaceae</taxon>
        <taxon>Lacticaseibacillus</taxon>
    </lineage>
</organism>
<accession>A0AAP8IZG3</accession>
<protein>
    <submittedName>
        <fullName evidence="3">Acyltransferase</fullName>
    </submittedName>
</protein>
<sequence length="203" mass="22257">MLAKLKKASQVNYLKSFFANSRFKIRIFPKVHFKVSKSANVHIEGFLNLGSTWTKLGNFHSQCKVDDDALFEVFGEFTVFSGFLLTVNKGAKLTLGSGYINYRCNIACFDSITIGDDVAIAENVTIRDSDNHIVQRKGFKKSQPIVIQDHVWIGINSTVLKGVTIGQGAIVAAGAVVTKDVPPHSLVAGVPAKVIKKDVKWSM</sequence>
<evidence type="ECO:0000256" key="2">
    <source>
        <dbReference type="ARBA" id="ARBA00022737"/>
    </source>
</evidence>
<gene>
    <name evidence="3" type="ORF">CYJ91_08625</name>
</gene>
<dbReference type="EMBL" id="PKJX01000003">
    <property type="protein sequence ID" value="PLA56885.1"/>
    <property type="molecule type" value="Genomic_DNA"/>
</dbReference>
<dbReference type="SUPFAM" id="SSF51161">
    <property type="entry name" value="Trimeric LpxA-like enzymes"/>
    <property type="match status" value="1"/>
</dbReference>
<proteinExistence type="predicted"/>
<dbReference type="InterPro" id="IPR011004">
    <property type="entry name" value="Trimer_LpxA-like_sf"/>
</dbReference>
<dbReference type="InterPro" id="IPR051159">
    <property type="entry name" value="Hexapeptide_acetyltransf"/>
</dbReference>